<dbReference type="RefSeq" id="WP_227707285.1">
    <property type="nucleotide sequence ID" value="NZ_JAJEQX010000009.1"/>
</dbReference>
<keyword evidence="1" id="KW-0328">Glycosyltransferase</keyword>
<keyword evidence="2" id="KW-0808">Transferase</keyword>
<dbReference type="EMBL" id="JAJEQX010000009">
    <property type="protein sequence ID" value="MCC2254151.1"/>
    <property type="molecule type" value="Genomic_DNA"/>
</dbReference>
<dbReference type="Proteomes" id="UP001198151">
    <property type="component" value="Unassembled WGS sequence"/>
</dbReference>
<keyword evidence="5" id="KW-1185">Reference proteome</keyword>
<dbReference type="PANTHER" id="PTHR22916:SF51">
    <property type="entry name" value="GLYCOSYLTRANSFERASE EPSH-RELATED"/>
    <property type="match status" value="1"/>
</dbReference>
<dbReference type="PANTHER" id="PTHR22916">
    <property type="entry name" value="GLYCOSYLTRANSFERASE"/>
    <property type="match status" value="1"/>
</dbReference>
<dbReference type="SUPFAM" id="SSF53448">
    <property type="entry name" value="Nucleotide-diphospho-sugar transferases"/>
    <property type="match status" value="1"/>
</dbReference>
<proteinExistence type="predicted"/>
<evidence type="ECO:0000256" key="2">
    <source>
        <dbReference type="ARBA" id="ARBA00022679"/>
    </source>
</evidence>
<feature type="domain" description="Glycosyltransferase 2-like" evidence="3">
    <location>
        <begin position="8"/>
        <end position="137"/>
    </location>
</feature>
<accession>A0ABS8FVS5</accession>
<reference evidence="4 5" key="1">
    <citation type="submission" date="2021-10" db="EMBL/GenBank/DDBJ databases">
        <title>Anaerobic single-cell dispensing facilitates the cultivation of human gut bacteria.</title>
        <authorList>
            <person name="Afrizal A."/>
        </authorList>
    </citation>
    <scope>NUCLEOTIDE SEQUENCE [LARGE SCALE GENOMIC DNA]</scope>
    <source>
        <strain evidence="4 5">CLA-AA-H200</strain>
    </source>
</reference>
<comment type="caution">
    <text evidence="4">The sequence shown here is derived from an EMBL/GenBank/DDBJ whole genome shotgun (WGS) entry which is preliminary data.</text>
</comment>
<dbReference type="Pfam" id="PF00535">
    <property type="entry name" value="Glycos_transf_2"/>
    <property type="match status" value="1"/>
</dbReference>
<gene>
    <name evidence="4" type="ORF">LKD70_06805</name>
</gene>
<dbReference type="InterPro" id="IPR001173">
    <property type="entry name" value="Glyco_trans_2-like"/>
</dbReference>
<dbReference type="Gene3D" id="3.90.550.10">
    <property type="entry name" value="Spore Coat Polysaccharide Biosynthesis Protein SpsA, Chain A"/>
    <property type="match status" value="1"/>
</dbReference>
<dbReference type="CDD" id="cd00761">
    <property type="entry name" value="Glyco_tranf_GTA_type"/>
    <property type="match status" value="1"/>
</dbReference>
<protein>
    <submittedName>
        <fullName evidence="4">Glycosyltransferase</fullName>
    </submittedName>
</protein>
<evidence type="ECO:0000313" key="5">
    <source>
        <dbReference type="Proteomes" id="UP001198151"/>
    </source>
</evidence>
<evidence type="ECO:0000259" key="3">
    <source>
        <dbReference type="Pfam" id="PF00535"/>
    </source>
</evidence>
<organism evidence="4 5">
    <name type="scientific">Ruminococcus turbiniformis</name>
    <dbReference type="NCBI Taxonomy" id="2881258"/>
    <lineage>
        <taxon>Bacteria</taxon>
        <taxon>Bacillati</taxon>
        <taxon>Bacillota</taxon>
        <taxon>Clostridia</taxon>
        <taxon>Eubacteriales</taxon>
        <taxon>Oscillospiraceae</taxon>
        <taxon>Ruminococcus</taxon>
    </lineage>
</organism>
<name>A0ABS8FVS5_9FIRM</name>
<sequence>MKGNDLVSIIIPVYNAEPHLRKCLQSAVNQTYPHLEIIVVNDGSSDKSEQICREFQANDRRICFINKENGGVSSARNEALNTASGKYIAFIDSDDYVSEHYIEILLKTLTQHRADIAECGAWIENETTGERREMYPRFLSEDGNIRIASSFCRNEGLSDFLWNKLFRAELFDSVRFSDFRCSEDFELLCHILLKTERAVSVHTPLYCYVRHTSSTGMEIFSEKKLDAVRARQEVFRYYRSIGREILASMVAVQILSQVIILYAQIAGSQDSSSKKYKTYLIDIFRNYYSSALAEKHSLKKDLFRRIKYKSFLIAPDCFSKIWGNPRFF</sequence>
<dbReference type="InterPro" id="IPR029044">
    <property type="entry name" value="Nucleotide-diphossugar_trans"/>
</dbReference>
<evidence type="ECO:0000256" key="1">
    <source>
        <dbReference type="ARBA" id="ARBA00022676"/>
    </source>
</evidence>
<evidence type="ECO:0000313" key="4">
    <source>
        <dbReference type="EMBL" id="MCC2254151.1"/>
    </source>
</evidence>